<organism evidence="2 3">
    <name type="scientific">Pseudomonas caricapapayae</name>
    <dbReference type="NCBI Taxonomy" id="46678"/>
    <lineage>
        <taxon>Bacteria</taxon>
        <taxon>Pseudomonadati</taxon>
        <taxon>Pseudomonadota</taxon>
        <taxon>Gammaproteobacteria</taxon>
        <taxon>Pseudomonadales</taxon>
        <taxon>Pseudomonadaceae</taxon>
        <taxon>Pseudomonas</taxon>
    </lineage>
</organism>
<sequence length="118" mass="13294">MTLTQEPIEMIKVSVLYAYEEGARFDHDYYRDRHMPLVQKLMGKFCKGYSVDRGIGGATPGSDPVYIGMCHIYCDSIEDFEAGMGPHSKQINADIINYTDLIPEIQISEVRADVKTAL</sequence>
<evidence type="ECO:0000313" key="2">
    <source>
        <dbReference type="EMBL" id="RMM14143.1"/>
    </source>
</evidence>
<reference evidence="2 3" key="1">
    <citation type="submission" date="2018-08" db="EMBL/GenBank/DDBJ databases">
        <title>Recombination of ecologically and evolutionarily significant loci maintains genetic cohesion in the Pseudomonas syringae species complex.</title>
        <authorList>
            <person name="Dillon M."/>
            <person name="Thakur S."/>
            <person name="Almeida R.N.D."/>
            <person name="Weir B.S."/>
            <person name="Guttman D.S."/>
        </authorList>
    </citation>
    <scope>NUCLEOTIDE SEQUENCE [LARGE SCALE GENOMIC DNA]</scope>
    <source>
        <strain evidence="2 3">ICMP 4086</strain>
    </source>
</reference>
<feature type="domain" description="EthD" evidence="1">
    <location>
        <begin position="26"/>
        <end position="101"/>
    </location>
</feature>
<comment type="caution">
    <text evidence="2">The sequence shown here is derived from an EMBL/GenBank/DDBJ whole genome shotgun (WGS) entry which is preliminary data.</text>
</comment>
<dbReference type="AlphaFoldDB" id="A0A0P9KAP8"/>
<evidence type="ECO:0000313" key="3">
    <source>
        <dbReference type="Proteomes" id="UP000278587"/>
    </source>
</evidence>
<dbReference type="Pfam" id="PF07110">
    <property type="entry name" value="EthD"/>
    <property type="match status" value="1"/>
</dbReference>
<dbReference type="PANTHER" id="PTHR40260">
    <property type="entry name" value="BLR8190 PROTEIN"/>
    <property type="match status" value="1"/>
</dbReference>
<name>A0A0P9KAP8_9PSED</name>
<dbReference type="PANTHER" id="PTHR40260:SF2">
    <property type="entry name" value="BLR8190 PROTEIN"/>
    <property type="match status" value="1"/>
</dbReference>
<dbReference type="EMBL" id="RBOC01000028">
    <property type="protein sequence ID" value="RMM14143.1"/>
    <property type="molecule type" value="Genomic_DNA"/>
</dbReference>
<accession>A0A0P9KAP8</accession>
<dbReference type="Gene3D" id="3.30.70.100">
    <property type="match status" value="1"/>
</dbReference>
<gene>
    <name evidence="2" type="ORF">ALQ84_01914</name>
</gene>
<dbReference type="Proteomes" id="UP000278587">
    <property type="component" value="Unassembled WGS sequence"/>
</dbReference>
<dbReference type="InterPro" id="IPR011008">
    <property type="entry name" value="Dimeric_a/b-barrel"/>
</dbReference>
<dbReference type="NCBIfam" id="TIGR02118">
    <property type="entry name" value="EthD family reductase"/>
    <property type="match status" value="1"/>
</dbReference>
<dbReference type="SUPFAM" id="SSF54909">
    <property type="entry name" value="Dimeric alpha+beta barrel"/>
    <property type="match status" value="1"/>
</dbReference>
<dbReference type="InterPro" id="IPR009799">
    <property type="entry name" value="EthD_dom"/>
</dbReference>
<dbReference type="GO" id="GO:0016491">
    <property type="term" value="F:oxidoreductase activity"/>
    <property type="evidence" value="ECO:0007669"/>
    <property type="project" value="InterPro"/>
</dbReference>
<evidence type="ECO:0000259" key="1">
    <source>
        <dbReference type="Pfam" id="PF07110"/>
    </source>
</evidence>
<proteinExistence type="predicted"/>
<protein>
    <submittedName>
        <fullName evidence="2">EthD</fullName>
    </submittedName>
</protein>